<dbReference type="EMBL" id="JX649890">
    <property type="protein sequence ID" value="AGC72026.1"/>
    <property type="molecule type" value="Genomic_DNA"/>
</dbReference>
<sequence length="344" mass="38397">MSLTSLERSLLRGRMEASISALEGWLPIAVDAGTGEETSPPTVWWRHMGKTRLKGAFFQDDLALQAHHERRVCQTPLHQLPLQLVDGISTPSVFIFHVSRCGSTLLTQMLNQMQTAIVCSEPPVLDSFFRLHHHAPLRSGGAASLRALVTALGQRRVGDERHLVIKLDAWHLPWATWLHALYPHTPFVLLYREPEAILASHRRQRGLHMVPDLIDLPRLPLITHDLSAGDLDGYGQRVLDALFQAAAALVPQLPSMHLLHLKQLPHAIDTLLPHWGLKPTPTEHEAMHTRGNFHSKHGHQVFTGDPAPTVLASSIHTKKMDDSPAVHAYHQLERWRLSATASVA</sequence>
<evidence type="ECO:0000313" key="1">
    <source>
        <dbReference type="EMBL" id="AGC72026.1"/>
    </source>
</evidence>
<proteinExistence type="predicted"/>
<name>L7VX93_9BACT</name>
<protein>
    <recommendedName>
        <fullName evidence="2">Sulfotransferase family protein</fullName>
    </recommendedName>
</protein>
<dbReference type="AlphaFoldDB" id="L7VX93"/>
<reference evidence="1" key="1">
    <citation type="submission" date="2012-09" db="EMBL/GenBank/DDBJ databases">
        <title>Metagenomic Characterization of a Microbial Community in Wastewater Detects High Levels of Antibiotic Resistance.</title>
        <authorList>
            <person name="Abrams M."/>
            <person name="Caldwell A."/>
            <person name="Vandaei E."/>
            <person name="Lee W."/>
            <person name="Perrott J."/>
            <person name="Khan S.Y."/>
            <person name="Ta J."/>
            <person name="Romero D."/>
            <person name="Nguyen V."/>
            <person name="Pourmand N."/>
            <person name="Ouverney C.C."/>
        </authorList>
    </citation>
    <scope>NUCLEOTIDE SEQUENCE</scope>
</reference>
<dbReference type="Gene3D" id="3.40.50.300">
    <property type="entry name" value="P-loop containing nucleotide triphosphate hydrolases"/>
    <property type="match status" value="1"/>
</dbReference>
<accession>L7VX93</accession>
<dbReference type="InterPro" id="IPR027417">
    <property type="entry name" value="P-loop_NTPase"/>
</dbReference>
<evidence type="ECO:0008006" key="2">
    <source>
        <dbReference type="Google" id="ProtNLM"/>
    </source>
</evidence>
<dbReference type="SUPFAM" id="SSF52540">
    <property type="entry name" value="P-loop containing nucleoside triphosphate hydrolases"/>
    <property type="match status" value="1"/>
</dbReference>
<organism evidence="1">
    <name type="scientific">uncultured bacterium A1Q1_fos_500</name>
    <dbReference type="NCBI Taxonomy" id="1256579"/>
    <lineage>
        <taxon>Bacteria</taxon>
        <taxon>environmental samples</taxon>
    </lineage>
</organism>